<dbReference type="InterPro" id="IPR058058">
    <property type="entry name" value="CBU_0592-like"/>
</dbReference>
<dbReference type="Proteomes" id="UP001597351">
    <property type="component" value="Unassembled WGS sequence"/>
</dbReference>
<dbReference type="RefSeq" id="WP_343915774.1">
    <property type="nucleotide sequence ID" value="NZ_BAAAJT010000002.1"/>
</dbReference>
<sequence>MLALAMGWLGTIGGLGAYLFLSRGRWHAASLRYSVLNGVAGILSGCAAVAYGAWPSVGANVVWTAIAVQSALATLRERRSRVAPVVALPDPEPPTPAEGIVLAA</sequence>
<keyword evidence="4" id="KW-1185">Reference proteome</keyword>
<dbReference type="EMBL" id="JBHUGD010000001">
    <property type="protein sequence ID" value="MFD1945335.1"/>
    <property type="molecule type" value="Genomic_DNA"/>
</dbReference>
<reference evidence="4" key="1">
    <citation type="journal article" date="2019" name="Int. J. Syst. Evol. Microbiol.">
        <title>The Global Catalogue of Microorganisms (GCM) 10K type strain sequencing project: providing services to taxonomists for standard genome sequencing and annotation.</title>
        <authorList>
            <consortium name="The Broad Institute Genomics Platform"/>
            <consortium name="The Broad Institute Genome Sequencing Center for Infectious Disease"/>
            <person name="Wu L."/>
            <person name="Ma J."/>
        </authorList>
    </citation>
    <scope>NUCLEOTIDE SEQUENCE [LARGE SCALE GENOMIC DNA]</scope>
    <source>
        <strain evidence="4">CGMCC 1.12477</strain>
    </source>
</reference>
<evidence type="ECO:0000313" key="3">
    <source>
        <dbReference type="EMBL" id="MFD1945335.1"/>
    </source>
</evidence>
<feature type="domain" description="CBU-0592-like" evidence="2">
    <location>
        <begin position="5"/>
        <end position="78"/>
    </location>
</feature>
<keyword evidence="1" id="KW-0472">Membrane</keyword>
<comment type="caution">
    <text evidence="3">The sequence shown here is derived from an EMBL/GenBank/DDBJ whole genome shotgun (WGS) entry which is preliminary data.</text>
</comment>
<dbReference type="Pfam" id="PF26604">
    <property type="entry name" value="CBU_0592"/>
    <property type="match status" value="1"/>
</dbReference>
<gene>
    <name evidence="3" type="ORF">ACFSDE_00910</name>
</gene>
<proteinExistence type="predicted"/>
<protein>
    <recommendedName>
        <fullName evidence="2">CBU-0592-like domain-containing protein</fullName>
    </recommendedName>
</protein>
<accession>A0ABW4TFC7</accession>
<evidence type="ECO:0000256" key="1">
    <source>
        <dbReference type="SAM" id="Phobius"/>
    </source>
</evidence>
<feature type="transmembrane region" description="Helical" evidence="1">
    <location>
        <begin position="6"/>
        <end position="21"/>
    </location>
</feature>
<evidence type="ECO:0000313" key="4">
    <source>
        <dbReference type="Proteomes" id="UP001597351"/>
    </source>
</evidence>
<keyword evidence="1" id="KW-1133">Transmembrane helix</keyword>
<organism evidence="3 4">
    <name type="scientific">Nocardioides aestuarii</name>
    <dbReference type="NCBI Taxonomy" id="252231"/>
    <lineage>
        <taxon>Bacteria</taxon>
        <taxon>Bacillati</taxon>
        <taxon>Actinomycetota</taxon>
        <taxon>Actinomycetes</taxon>
        <taxon>Propionibacteriales</taxon>
        <taxon>Nocardioidaceae</taxon>
        <taxon>Nocardioides</taxon>
    </lineage>
</organism>
<evidence type="ECO:0000259" key="2">
    <source>
        <dbReference type="Pfam" id="PF26604"/>
    </source>
</evidence>
<keyword evidence="1" id="KW-0812">Transmembrane</keyword>
<name>A0ABW4TFC7_9ACTN</name>
<feature type="transmembrane region" description="Helical" evidence="1">
    <location>
        <begin position="33"/>
        <end position="51"/>
    </location>
</feature>